<gene>
    <name evidence="3" type="ORF">DOTSEDRAFT_69242</name>
</gene>
<comment type="similarity">
    <text evidence="1">Belongs to the RdRP family.</text>
</comment>
<dbReference type="Pfam" id="PF05183">
    <property type="entry name" value="RdRP"/>
    <property type="match status" value="1"/>
</dbReference>
<protein>
    <recommendedName>
        <fullName evidence="1">RNA-dependent RNA polymerase</fullName>
        <ecNumber evidence="1">2.7.7.48</ecNumber>
    </recommendedName>
</protein>
<comment type="catalytic activity">
    <reaction evidence="1">
        <text>RNA(n) + a ribonucleoside 5'-triphosphate = RNA(n+1) + diphosphate</text>
        <dbReference type="Rhea" id="RHEA:21248"/>
        <dbReference type="Rhea" id="RHEA-COMP:14527"/>
        <dbReference type="Rhea" id="RHEA-COMP:17342"/>
        <dbReference type="ChEBI" id="CHEBI:33019"/>
        <dbReference type="ChEBI" id="CHEBI:61557"/>
        <dbReference type="ChEBI" id="CHEBI:140395"/>
        <dbReference type="EC" id="2.7.7.48"/>
    </reaction>
</comment>
<sequence length="816" mass="92638">MLKTPQSLMGRRWQFFLVQPKKREKSSDPDSTKAGMSTLFFFAVGGDLAVPDYSLREALNWSLPFVENARQPACKAYARLDLSASRTYPTLAFDLADIDYDAEDMLSTNVADDRRFEDPQLAYRFKEHFNPCKRIVMSDGCSEISAWAMAQIAQMLGLPEVPSVIQGRIFGAKGIWYVSADQDTARSTEKPPGKNIKIANSQIKVRYPLHEVRHFGKELLTMNVVKASGPCKPSILHIGFMPLLEDRKVPELAIRGFIGPRVQAEMNDLLTSLETPVQLREWMAQQNEYYEICNRENGITTAGGFPWSKGEQIIQMLESGFFPQEDAYLAELVVEMVGNYLTLKRKNFKIHVPRSTTVIGISDPLGCLQPGEIHIGFSTPFRDHKAGASWMHLHGMNVLSTRNPSMAGSDMQKLRAVYKPELAHLRDVVVFPSQGMRPLAGKLQGGDYDGDTFWLCWEPSLVDPFLNAPAPWETDVPTPEQLGIIKDSTTLADTVGSCPTDSALADWLVACAATRMSHNLLGTVTLEWEKMVYHDNDIDTKRSRTMIALHDYLVDADKQGYRFDKYAWDLFKQREKIPKSLRTPTYRAFTSYDEEDGEKADSMVKYKVPPRIIDAVLFDVIMPIVTATKNKASTVVKEHATALDRDLVRFYRATLLESSSNSQTIREELEALQHKMAPVRKIFRQGMKRKERKNNWEIVMNECRKAYDAITPNNIKCPSVIEWLRPQLNDMTVWDKLKASALANFEHGGTTPGRFMYNVAGEVLCRIKANASGRTRLIIMPQYLILKPRKRKRVEVVEEQDNEYDMNESLFDNLTI</sequence>
<keyword evidence="1" id="KW-0696">RNA-directed RNA polymerase</keyword>
<dbReference type="EC" id="2.7.7.48" evidence="1"/>
<dbReference type="GO" id="GO:0030422">
    <property type="term" value="P:siRNA processing"/>
    <property type="evidence" value="ECO:0007669"/>
    <property type="project" value="TreeGrafter"/>
</dbReference>
<dbReference type="OMA" id="YDERITM"/>
<dbReference type="eggNOG" id="KOG0988">
    <property type="taxonomic scope" value="Eukaryota"/>
</dbReference>
<dbReference type="EMBL" id="KB446536">
    <property type="protein sequence ID" value="EME47222.1"/>
    <property type="molecule type" value="Genomic_DNA"/>
</dbReference>
<dbReference type="InterPro" id="IPR057596">
    <property type="entry name" value="RDRP_core"/>
</dbReference>
<reference evidence="4" key="1">
    <citation type="journal article" date="2012" name="PLoS Genet.">
        <title>The genomes of the fungal plant pathogens Cladosporium fulvum and Dothistroma septosporum reveal adaptation to different hosts and lifestyles but also signatures of common ancestry.</title>
        <authorList>
            <person name="de Wit P.J.G.M."/>
            <person name="van der Burgt A."/>
            <person name="Oekmen B."/>
            <person name="Stergiopoulos I."/>
            <person name="Abd-Elsalam K.A."/>
            <person name="Aerts A.L."/>
            <person name="Bahkali A.H."/>
            <person name="Beenen H.G."/>
            <person name="Chettri P."/>
            <person name="Cox M.P."/>
            <person name="Datema E."/>
            <person name="de Vries R.P."/>
            <person name="Dhillon B."/>
            <person name="Ganley A.R."/>
            <person name="Griffiths S.A."/>
            <person name="Guo Y."/>
            <person name="Hamelin R.C."/>
            <person name="Henrissat B."/>
            <person name="Kabir M.S."/>
            <person name="Jashni M.K."/>
            <person name="Kema G."/>
            <person name="Klaubauf S."/>
            <person name="Lapidus A."/>
            <person name="Levasseur A."/>
            <person name="Lindquist E."/>
            <person name="Mehrabi R."/>
            <person name="Ohm R.A."/>
            <person name="Owen T.J."/>
            <person name="Salamov A."/>
            <person name="Schwelm A."/>
            <person name="Schijlen E."/>
            <person name="Sun H."/>
            <person name="van den Burg H.A."/>
            <person name="van Ham R.C.H.J."/>
            <person name="Zhang S."/>
            <person name="Goodwin S.B."/>
            <person name="Grigoriev I.V."/>
            <person name="Collemare J."/>
            <person name="Bradshaw R.E."/>
        </authorList>
    </citation>
    <scope>NUCLEOTIDE SEQUENCE [LARGE SCALE GENOMIC DNA]</scope>
    <source>
        <strain evidence="4">NZE10 / CBS 128990</strain>
    </source>
</reference>
<evidence type="ECO:0000313" key="3">
    <source>
        <dbReference type="EMBL" id="EME47222.1"/>
    </source>
</evidence>
<dbReference type="OrthoDB" id="10055769at2759"/>
<proteinExistence type="inferred from homology"/>
<organism evidence="3 4">
    <name type="scientific">Dothistroma septosporum (strain NZE10 / CBS 128990)</name>
    <name type="common">Red band needle blight fungus</name>
    <name type="synonym">Mycosphaerella pini</name>
    <dbReference type="NCBI Taxonomy" id="675120"/>
    <lineage>
        <taxon>Eukaryota</taxon>
        <taxon>Fungi</taxon>
        <taxon>Dikarya</taxon>
        <taxon>Ascomycota</taxon>
        <taxon>Pezizomycotina</taxon>
        <taxon>Dothideomycetes</taxon>
        <taxon>Dothideomycetidae</taxon>
        <taxon>Mycosphaerellales</taxon>
        <taxon>Mycosphaerellaceae</taxon>
        <taxon>Dothistroma</taxon>
    </lineage>
</organism>
<evidence type="ECO:0000313" key="4">
    <source>
        <dbReference type="Proteomes" id="UP000016933"/>
    </source>
</evidence>
<keyword evidence="1" id="KW-0808">Transferase</keyword>
<keyword evidence="1" id="KW-0694">RNA-binding</keyword>
<keyword evidence="1" id="KW-0548">Nucleotidyltransferase</keyword>
<reference evidence="3 4" key="2">
    <citation type="journal article" date="2012" name="PLoS Pathog.">
        <title>Diverse lifestyles and strategies of plant pathogenesis encoded in the genomes of eighteen Dothideomycetes fungi.</title>
        <authorList>
            <person name="Ohm R.A."/>
            <person name="Feau N."/>
            <person name="Henrissat B."/>
            <person name="Schoch C.L."/>
            <person name="Horwitz B.A."/>
            <person name="Barry K.W."/>
            <person name="Condon B.J."/>
            <person name="Copeland A.C."/>
            <person name="Dhillon B."/>
            <person name="Glaser F."/>
            <person name="Hesse C.N."/>
            <person name="Kosti I."/>
            <person name="LaButti K."/>
            <person name="Lindquist E.A."/>
            <person name="Lucas S."/>
            <person name="Salamov A.A."/>
            <person name="Bradshaw R.E."/>
            <person name="Ciuffetti L."/>
            <person name="Hamelin R.C."/>
            <person name="Kema G.H.J."/>
            <person name="Lawrence C."/>
            <person name="Scott J.A."/>
            <person name="Spatafora J.W."/>
            <person name="Turgeon B.G."/>
            <person name="de Wit P.J.G.M."/>
            <person name="Zhong S."/>
            <person name="Goodwin S.B."/>
            <person name="Grigoriev I.V."/>
        </authorList>
    </citation>
    <scope>NUCLEOTIDE SEQUENCE [LARGE SCALE GENOMIC DNA]</scope>
    <source>
        <strain evidence="4">NZE10 / CBS 128990</strain>
    </source>
</reference>
<evidence type="ECO:0000256" key="1">
    <source>
        <dbReference type="RuleBase" id="RU363098"/>
    </source>
</evidence>
<dbReference type="PANTHER" id="PTHR23079:SF55">
    <property type="entry name" value="RNA-DIRECTED RNA POLYMERASE"/>
    <property type="match status" value="1"/>
</dbReference>
<keyword evidence="4" id="KW-1185">Reference proteome</keyword>
<evidence type="ECO:0000259" key="2">
    <source>
        <dbReference type="Pfam" id="PF05183"/>
    </source>
</evidence>
<accession>N1PV26</accession>
<dbReference type="Proteomes" id="UP000016933">
    <property type="component" value="Unassembled WGS sequence"/>
</dbReference>
<dbReference type="GO" id="GO:0003723">
    <property type="term" value="F:RNA binding"/>
    <property type="evidence" value="ECO:0007669"/>
    <property type="project" value="UniProtKB-KW"/>
</dbReference>
<name>N1PV26_DOTSN</name>
<dbReference type="PANTHER" id="PTHR23079">
    <property type="entry name" value="RNA-DEPENDENT RNA POLYMERASE"/>
    <property type="match status" value="1"/>
</dbReference>
<feature type="domain" description="RDRP core" evidence="2">
    <location>
        <begin position="2"/>
        <end position="618"/>
    </location>
</feature>
<dbReference type="InterPro" id="IPR007855">
    <property type="entry name" value="RDRP"/>
</dbReference>
<dbReference type="GO" id="GO:0031380">
    <property type="term" value="C:nuclear RNA-directed RNA polymerase complex"/>
    <property type="evidence" value="ECO:0007669"/>
    <property type="project" value="TreeGrafter"/>
</dbReference>
<dbReference type="HOGENOM" id="CLU_002322_2_0_1"/>
<dbReference type="AlphaFoldDB" id="N1PV26"/>
<dbReference type="STRING" id="675120.N1PV26"/>
<dbReference type="GO" id="GO:0003968">
    <property type="term" value="F:RNA-directed RNA polymerase activity"/>
    <property type="evidence" value="ECO:0007669"/>
    <property type="project" value="UniProtKB-KW"/>
</dbReference>